<dbReference type="InterPro" id="IPR003313">
    <property type="entry name" value="AraC-bd"/>
</dbReference>
<dbReference type="InterPro" id="IPR037923">
    <property type="entry name" value="HTH-like"/>
</dbReference>
<dbReference type="PROSITE" id="PS01124">
    <property type="entry name" value="HTH_ARAC_FAMILY_2"/>
    <property type="match status" value="1"/>
</dbReference>
<evidence type="ECO:0000256" key="3">
    <source>
        <dbReference type="ARBA" id="ARBA00023163"/>
    </source>
</evidence>
<name>A0A9D2QVV8_9FIRM</name>
<reference evidence="5" key="1">
    <citation type="journal article" date="2021" name="PeerJ">
        <title>Extensive microbial diversity within the chicken gut microbiome revealed by metagenomics and culture.</title>
        <authorList>
            <person name="Gilroy R."/>
            <person name="Ravi A."/>
            <person name="Getino M."/>
            <person name="Pursley I."/>
            <person name="Horton D.L."/>
            <person name="Alikhan N.F."/>
            <person name="Baker D."/>
            <person name="Gharbi K."/>
            <person name="Hall N."/>
            <person name="Watson M."/>
            <person name="Adriaenssens E.M."/>
            <person name="Foster-Nyarko E."/>
            <person name="Jarju S."/>
            <person name="Secka A."/>
            <person name="Antonio M."/>
            <person name="Oren A."/>
            <person name="Chaudhuri R.R."/>
            <person name="La Ragione R."/>
            <person name="Hildebrand F."/>
            <person name="Pallen M.J."/>
        </authorList>
    </citation>
    <scope>NUCLEOTIDE SEQUENCE</scope>
    <source>
        <strain evidence="5">ChiBcec6-4105</strain>
    </source>
</reference>
<dbReference type="Gene3D" id="2.60.120.10">
    <property type="entry name" value="Jelly Rolls"/>
    <property type="match status" value="1"/>
</dbReference>
<comment type="caution">
    <text evidence="5">The sequence shown here is derived from an EMBL/GenBank/DDBJ whole genome shotgun (WGS) entry which is preliminary data.</text>
</comment>
<protein>
    <submittedName>
        <fullName evidence="5">AraC family transcriptional regulator</fullName>
    </submittedName>
</protein>
<dbReference type="Pfam" id="PF12833">
    <property type="entry name" value="HTH_18"/>
    <property type="match status" value="1"/>
</dbReference>
<dbReference type="PANTHER" id="PTHR43280:SF2">
    <property type="entry name" value="HTH-TYPE TRANSCRIPTIONAL REGULATOR EXSA"/>
    <property type="match status" value="1"/>
</dbReference>
<dbReference type="PRINTS" id="PR00032">
    <property type="entry name" value="HTHARAC"/>
</dbReference>
<keyword evidence="3" id="KW-0804">Transcription</keyword>
<dbReference type="CDD" id="cd02208">
    <property type="entry name" value="cupin_RmlC-like"/>
    <property type="match status" value="1"/>
</dbReference>
<proteinExistence type="predicted"/>
<accession>A0A9D2QVV8</accession>
<dbReference type="GO" id="GO:0003700">
    <property type="term" value="F:DNA-binding transcription factor activity"/>
    <property type="evidence" value="ECO:0007669"/>
    <property type="project" value="InterPro"/>
</dbReference>
<evidence type="ECO:0000313" key="6">
    <source>
        <dbReference type="Proteomes" id="UP000823892"/>
    </source>
</evidence>
<evidence type="ECO:0000256" key="2">
    <source>
        <dbReference type="ARBA" id="ARBA00023125"/>
    </source>
</evidence>
<dbReference type="InterPro" id="IPR020449">
    <property type="entry name" value="Tscrpt_reg_AraC-type_HTH"/>
</dbReference>
<evidence type="ECO:0000256" key="1">
    <source>
        <dbReference type="ARBA" id="ARBA00023015"/>
    </source>
</evidence>
<sequence length="287" mass="33339">MINSDLSEPWAFGHNMTINVSYGDFFSSFPTHWHNFIEIIAPLSDPYSVQIGNETYALDENSIALIPPRTLHAITRSPGHPHLIIQFPNTVLQQFHDFVQYRRILYGSCIFQAQDPGFEENPLSILLKILEYSEKDLPFKELHMYELLLHFFIIVGNRNLCIKNQLSDRKTPRQKAEDQKFDSVTNYIYEHCTEKITLEKTAAFAGFSKYYFSRIFKEHYQMSFPEYIASLRVAKAAELLENSSLSILEIAMRSGFSNLSSFNRAFKEVNHCTPSQFRKMADFSLDF</sequence>
<organism evidence="5 6">
    <name type="scientific">Candidatus Blautia avicola</name>
    <dbReference type="NCBI Taxonomy" id="2838483"/>
    <lineage>
        <taxon>Bacteria</taxon>
        <taxon>Bacillati</taxon>
        <taxon>Bacillota</taxon>
        <taxon>Clostridia</taxon>
        <taxon>Lachnospirales</taxon>
        <taxon>Lachnospiraceae</taxon>
        <taxon>Blautia</taxon>
    </lineage>
</organism>
<dbReference type="SMART" id="SM00342">
    <property type="entry name" value="HTH_ARAC"/>
    <property type="match status" value="1"/>
</dbReference>
<evidence type="ECO:0000313" key="5">
    <source>
        <dbReference type="EMBL" id="HJD28911.1"/>
    </source>
</evidence>
<gene>
    <name evidence="5" type="ORF">H9914_07970</name>
</gene>
<feature type="domain" description="HTH araC/xylS-type" evidence="4">
    <location>
        <begin position="182"/>
        <end position="280"/>
    </location>
</feature>
<dbReference type="InterPro" id="IPR018060">
    <property type="entry name" value="HTH_AraC"/>
</dbReference>
<dbReference type="Pfam" id="PF02311">
    <property type="entry name" value="AraC_binding"/>
    <property type="match status" value="1"/>
</dbReference>
<dbReference type="InterPro" id="IPR014710">
    <property type="entry name" value="RmlC-like_jellyroll"/>
</dbReference>
<dbReference type="Gene3D" id="1.10.10.60">
    <property type="entry name" value="Homeodomain-like"/>
    <property type="match status" value="2"/>
</dbReference>
<dbReference type="PANTHER" id="PTHR43280">
    <property type="entry name" value="ARAC-FAMILY TRANSCRIPTIONAL REGULATOR"/>
    <property type="match status" value="1"/>
</dbReference>
<evidence type="ECO:0000259" key="4">
    <source>
        <dbReference type="PROSITE" id="PS01124"/>
    </source>
</evidence>
<dbReference type="SUPFAM" id="SSF51215">
    <property type="entry name" value="Regulatory protein AraC"/>
    <property type="match status" value="1"/>
</dbReference>
<dbReference type="SUPFAM" id="SSF46689">
    <property type="entry name" value="Homeodomain-like"/>
    <property type="match status" value="2"/>
</dbReference>
<keyword evidence="1" id="KW-0805">Transcription regulation</keyword>
<reference evidence="5" key="2">
    <citation type="submission" date="2021-04" db="EMBL/GenBank/DDBJ databases">
        <authorList>
            <person name="Gilroy R."/>
        </authorList>
    </citation>
    <scope>NUCLEOTIDE SEQUENCE</scope>
    <source>
        <strain evidence="5">ChiBcec6-4105</strain>
    </source>
</reference>
<keyword evidence="2" id="KW-0238">DNA-binding</keyword>
<dbReference type="GO" id="GO:0043565">
    <property type="term" value="F:sequence-specific DNA binding"/>
    <property type="evidence" value="ECO:0007669"/>
    <property type="project" value="InterPro"/>
</dbReference>
<dbReference type="InterPro" id="IPR009057">
    <property type="entry name" value="Homeodomain-like_sf"/>
</dbReference>
<dbReference type="EMBL" id="DWUY01000180">
    <property type="protein sequence ID" value="HJD28911.1"/>
    <property type="molecule type" value="Genomic_DNA"/>
</dbReference>
<dbReference type="AlphaFoldDB" id="A0A9D2QVV8"/>
<dbReference type="Proteomes" id="UP000823892">
    <property type="component" value="Unassembled WGS sequence"/>
</dbReference>